<keyword evidence="2 10" id="KW-0963">Cytoplasm</keyword>
<dbReference type="HAMAP" id="MF_03152">
    <property type="entry name" value="TRM5"/>
    <property type="match status" value="1"/>
</dbReference>
<evidence type="ECO:0000256" key="9">
    <source>
        <dbReference type="ARBA" id="ARBA00047783"/>
    </source>
</evidence>
<dbReference type="Pfam" id="PF25133">
    <property type="entry name" value="TYW2_N_2"/>
    <property type="match status" value="1"/>
</dbReference>
<dbReference type="GO" id="GO:0005634">
    <property type="term" value="C:nucleus"/>
    <property type="evidence" value="ECO:0007669"/>
    <property type="project" value="UniProtKB-SubCell"/>
</dbReference>
<feature type="domain" description="SAM-dependent methyltransferase TRM5/TYW2-type" evidence="11">
    <location>
        <begin position="145"/>
        <end position="449"/>
    </location>
</feature>
<dbReference type="InterPro" id="IPR056744">
    <property type="entry name" value="TRM5/TYW2-like_N"/>
</dbReference>
<keyword evidence="7 10" id="KW-0496">Mitochondrion</keyword>
<dbReference type="Gene3D" id="3.40.50.150">
    <property type="entry name" value="Vaccinia Virus protein VP39"/>
    <property type="match status" value="1"/>
</dbReference>
<feature type="binding site" evidence="10">
    <location>
        <position position="236"/>
    </location>
    <ligand>
        <name>S-adenosyl-L-methionine</name>
        <dbReference type="ChEBI" id="CHEBI:59789"/>
    </ligand>
</feature>
<dbReference type="InterPro" id="IPR056743">
    <property type="entry name" value="TRM5-TYW2-like_MTfase"/>
</dbReference>
<dbReference type="InterPro" id="IPR025792">
    <property type="entry name" value="tRNA_Gua_MeTrfase_euk"/>
</dbReference>
<evidence type="ECO:0000259" key="11">
    <source>
        <dbReference type="PROSITE" id="PS51684"/>
    </source>
</evidence>
<dbReference type="AlphaFoldDB" id="A0A6H0XQC9"/>
<feature type="binding site" evidence="10">
    <location>
        <begin position="302"/>
        <end position="303"/>
    </location>
    <ligand>
        <name>S-adenosyl-L-methionine</name>
        <dbReference type="ChEBI" id="CHEBI:59789"/>
    </ligand>
</feature>
<dbReference type="Pfam" id="PF02475">
    <property type="entry name" value="TRM5-TYW2_MTfase"/>
    <property type="match status" value="1"/>
</dbReference>
<organism evidence="12 13">
    <name type="scientific">Peltaster fructicola</name>
    <dbReference type="NCBI Taxonomy" id="286661"/>
    <lineage>
        <taxon>Eukaryota</taxon>
        <taxon>Fungi</taxon>
        <taxon>Dikarya</taxon>
        <taxon>Ascomycota</taxon>
        <taxon>Pezizomycotina</taxon>
        <taxon>Dothideomycetes</taxon>
        <taxon>Dothideomycetes incertae sedis</taxon>
        <taxon>Peltaster</taxon>
    </lineage>
</organism>
<dbReference type="EMBL" id="CP051140">
    <property type="protein sequence ID" value="QIW96895.1"/>
    <property type="molecule type" value="Genomic_DNA"/>
</dbReference>
<keyword evidence="13" id="KW-1185">Reference proteome</keyword>
<gene>
    <name evidence="10" type="primary">TRM5</name>
    <name evidence="12" type="ORF">AMS68_002413</name>
</gene>
<dbReference type="GO" id="GO:0052906">
    <property type="term" value="F:tRNA (guanine(37)-N1)-methyltransferase activity"/>
    <property type="evidence" value="ECO:0007669"/>
    <property type="project" value="UniProtKB-UniRule"/>
</dbReference>
<keyword evidence="6 10" id="KW-0819">tRNA processing</keyword>
<evidence type="ECO:0000256" key="2">
    <source>
        <dbReference type="ARBA" id="ARBA00022490"/>
    </source>
</evidence>
<comment type="similarity">
    <text evidence="10">Belongs to the TRM5 / TYW2 family.</text>
</comment>
<dbReference type="GO" id="GO:0002939">
    <property type="term" value="P:tRNA N1-guanine methylation"/>
    <property type="evidence" value="ECO:0007669"/>
    <property type="project" value="TreeGrafter"/>
</dbReference>
<keyword evidence="8 10" id="KW-0539">Nucleus</keyword>
<comment type="subcellular location">
    <subcellularLocation>
        <location evidence="10">Mitochondrion matrix</location>
    </subcellularLocation>
    <subcellularLocation>
        <location evidence="10">Nucleus</location>
    </subcellularLocation>
    <subcellularLocation>
        <location evidence="10">Cytoplasm</location>
    </subcellularLocation>
    <text evidence="10">Predominantly in the mitochondria and in the nucleus.</text>
</comment>
<comment type="function">
    <text evidence="10">Specifically methylates the N1 position of guanosine-37 in various cytoplasmic and mitochondrial tRNAs. Methylation is not dependent on the nature of the nucleoside 5' of the target nucleoside. This is the first step in the biosynthesis of wybutosine (yW), a modified base adjacent to the anticodon of tRNAs and required for accurate decoding.</text>
</comment>
<evidence type="ECO:0000256" key="4">
    <source>
        <dbReference type="ARBA" id="ARBA00022679"/>
    </source>
</evidence>
<keyword evidence="4 10" id="KW-0808">Transferase</keyword>
<evidence type="ECO:0000256" key="5">
    <source>
        <dbReference type="ARBA" id="ARBA00022691"/>
    </source>
</evidence>
<evidence type="ECO:0000256" key="10">
    <source>
        <dbReference type="HAMAP-Rule" id="MF_03152"/>
    </source>
</evidence>
<dbReference type="SUPFAM" id="SSF53335">
    <property type="entry name" value="S-adenosyl-L-methionine-dependent methyltransferases"/>
    <property type="match status" value="1"/>
</dbReference>
<proteinExistence type="inferred from homology"/>
<reference evidence="12 13" key="1">
    <citation type="journal article" date="2016" name="Sci. Rep.">
        <title>Peltaster fructicola genome reveals evolution from an invasive phytopathogen to an ectophytic parasite.</title>
        <authorList>
            <person name="Xu C."/>
            <person name="Chen H."/>
            <person name="Gleason M.L."/>
            <person name="Xu J.R."/>
            <person name="Liu H."/>
            <person name="Zhang R."/>
            <person name="Sun G."/>
        </authorList>
    </citation>
    <scope>NUCLEOTIDE SEQUENCE [LARGE SCALE GENOMIC DNA]</scope>
    <source>
        <strain evidence="12 13">LNHT1506</strain>
    </source>
</reference>
<dbReference type="InterPro" id="IPR029063">
    <property type="entry name" value="SAM-dependent_MTases_sf"/>
</dbReference>
<feature type="binding site" evidence="10">
    <location>
        <position position="353"/>
    </location>
    <ligand>
        <name>S-adenosyl-L-methionine</name>
        <dbReference type="ChEBI" id="CHEBI:59789"/>
    </ligand>
</feature>
<sequence>MAEEMMRPPINRSMLKLDRSFFRRSVPLKAARIFDNKNISKVRTQLERSKDALAQPRITNILADPDRSLAAQGRKCILLREEVAHSNDNTRTTGPHTSVLESLATEGLLEVIPYDLQLEYDYWTYHDIISAILPEDDLGEIPSGFTQTGHVAHLNLRDDYLKYKYLIAEIMMDKNPGITTVINKIDDVGEESAYRTFQYELLAGKNDLNVTISEENCTFQFDFSKVYWNSRLNTEHRRLVTLFNAGDVVCDVMAGIGPFAVPAGKKGVFVWANDLNPDSYIYLKDAITRNKVHQYVQPFNDDGHTFIRSASEALLKTEHSVDIMSKPARATQKKPELLKTIHQPRVFQHFVMNLPASALSFLPDFIGLYSGLEDQLPSDSQMPQIHVYCFNTKSDDNVEETKKICAEISSLLGYNLLPGKIEDGGVEIHDVRDVAPKKRMFCASFRLPQEVAFRRR</sequence>
<evidence type="ECO:0000256" key="8">
    <source>
        <dbReference type="ARBA" id="ARBA00023242"/>
    </source>
</evidence>
<evidence type="ECO:0000256" key="6">
    <source>
        <dbReference type="ARBA" id="ARBA00022694"/>
    </source>
</evidence>
<accession>A0A6H0XQC9</accession>
<dbReference type="EC" id="2.1.1.228" evidence="10"/>
<dbReference type="OrthoDB" id="408788at2759"/>
<evidence type="ECO:0000256" key="3">
    <source>
        <dbReference type="ARBA" id="ARBA00022603"/>
    </source>
</evidence>
<protein>
    <recommendedName>
        <fullName evidence="10">tRNA (guanine(37)-N1)-methyltransferase</fullName>
        <ecNumber evidence="10">2.1.1.228</ecNumber>
    </recommendedName>
    <alternativeName>
        <fullName evidence="10">M1G-methyltransferase</fullName>
    </alternativeName>
    <alternativeName>
        <fullName evidence="10">tRNA [GM37] methyltransferase</fullName>
    </alternativeName>
    <alternativeName>
        <fullName evidence="10">tRNA methyltransferase 5</fullName>
    </alternativeName>
</protein>
<comment type="catalytic activity">
    <reaction evidence="9 10">
        <text>guanosine(37) in tRNA + S-adenosyl-L-methionine = N(1)-methylguanosine(37) in tRNA + S-adenosyl-L-homocysteine + H(+)</text>
        <dbReference type="Rhea" id="RHEA:36899"/>
        <dbReference type="Rhea" id="RHEA-COMP:10145"/>
        <dbReference type="Rhea" id="RHEA-COMP:10147"/>
        <dbReference type="ChEBI" id="CHEBI:15378"/>
        <dbReference type="ChEBI" id="CHEBI:57856"/>
        <dbReference type="ChEBI" id="CHEBI:59789"/>
        <dbReference type="ChEBI" id="CHEBI:73542"/>
        <dbReference type="ChEBI" id="CHEBI:74269"/>
        <dbReference type="EC" id="2.1.1.228"/>
    </reaction>
</comment>
<dbReference type="GO" id="GO:0070901">
    <property type="term" value="P:mitochondrial tRNA methylation"/>
    <property type="evidence" value="ECO:0007669"/>
    <property type="project" value="TreeGrafter"/>
</dbReference>
<feature type="binding site" evidence="10">
    <location>
        <begin position="274"/>
        <end position="275"/>
    </location>
    <ligand>
        <name>S-adenosyl-L-methionine</name>
        <dbReference type="ChEBI" id="CHEBI:59789"/>
    </ligand>
</feature>
<dbReference type="PROSITE" id="PS51684">
    <property type="entry name" value="SAM_MT_TRM5_TYW2"/>
    <property type="match status" value="1"/>
</dbReference>
<comment type="similarity">
    <text evidence="1">Belongs to the class I-like SAM-binding methyltransferase superfamily. TRM5/TYW2 family.</text>
</comment>
<dbReference type="Proteomes" id="UP000503462">
    <property type="component" value="Chromosome 2"/>
</dbReference>
<evidence type="ECO:0000313" key="13">
    <source>
        <dbReference type="Proteomes" id="UP000503462"/>
    </source>
</evidence>
<keyword evidence="5 10" id="KW-0949">S-adenosyl-L-methionine</keyword>
<dbReference type="FunFam" id="3.30.300.110:FF:000001">
    <property type="entry name" value="tRNA (guanine(37)-N1)-methyltransferase"/>
    <property type="match status" value="1"/>
</dbReference>
<comment type="subunit">
    <text evidence="10">Monomer.</text>
</comment>
<name>A0A6H0XQC9_9PEZI</name>
<evidence type="ECO:0000256" key="7">
    <source>
        <dbReference type="ARBA" id="ARBA00023128"/>
    </source>
</evidence>
<dbReference type="PANTHER" id="PTHR23245">
    <property type="entry name" value="TRNA METHYLTRANSFERASE"/>
    <property type="match status" value="1"/>
</dbReference>
<evidence type="ECO:0000256" key="1">
    <source>
        <dbReference type="ARBA" id="ARBA00009775"/>
    </source>
</evidence>
<dbReference type="InterPro" id="IPR030382">
    <property type="entry name" value="MeTrfase_TRM5/TYW2"/>
</dbReference>
<evidence type="ECO:0000313" key="12">
    <source>
        <dbReference type="EMBL" id="QIW96895.1"/>
    </source>
</evidence>
<dbReference type="Gene3D" id="3.30.300.110">
    <property type="entry name" value="Met-10+ protein-like domains"/>
    <property type="match status" value="1"/>
</dbReference>
<keyword evidence="3 10" id="KW-0489">Methyltransferase</keyword>
<dbReference type="GO" id="GO:0005759">
    <property type="term" value="C:mitochondrial matrix"/>
    <property type="evidence" value="ECO:0007669"/>
    <property type="project" value="UniProtKB-SubCell"/>
</dbReference>
<dbReference type="PANTHER" id="PTHR23245:SF36">
    <property type="entry name" value="TRNA (GUANINE(37)-N1)-METHYLTRANSFERASE"/>
    <property type="match status" value="1"/>
</dbReference>